<feature type="domain" description="Response regulatory" evidence="3">
    <location>
        <begin position="12"/>
        <end position="131"/>
    </location>
</feature>
<accession>A0ABS8W4U5</accession>
<dbReference type="InterPro" id="IPR019734">
    <property type="entry name" value="TPR_rpt"/>
</dbReference>
<dbReference type="PROSITE" id="PS50005">
    <property type="entry name" value="TPR"/>
    <property type="match status" value="1"/>
</dbReference>
<keyword evidence="2" id="KW-0802">TPR repeat</keyword>
<dbReference type="SUPFAM" id="SSF52172">
    <property type="entry name" value="CheY-like"/>
    <property type="match status" value="1"/>
</dbReference>
<keyword evidence="5" id="KW-1185">Reference proteome</keyword>
<dbReference type="Pfam" id="PF13432">
    <property type="entry name" value="TPR_16"/>
    <property type="match status" value="1"/>
</dbReference>
<dbReference type="SMART" id="SM00448">
    <property type="entry name" value="REC"/>
    <property type="match status" value="1"/>
</dbReference>
<feature type="modified residue" description="4-aspartylphosphate" evidence="1">
    <location>
        <position position="62"/>
    </location>
</feature>
<proteinExistence type="predicted"/>
<evidence type="ECO:0000313" key="4">
    <source>
        <dbReference type="EMBL" id="MCE2593515.1"/>
    </source>
</evidence>
<name>A0ABS8W4U5_9GAMM</name>
<protein>
    <submittedName>
        <fullName evidence="4">Response regulator</fullName>
    </submittedName>
</protein>
<dbReference type="PROSITE" id="PS50110">
    <property type="entry name" value="RESPONSE_REGULATORY"/>
    <property type="match status" value="1"/>
</dbReference>
<dbReference type="Proteomes" id="UP001201273">
    <property type="component" value="Unassembled WGS sequence"/>
</dbReference>
<dbReference type="InterPro" id="IPR001789">
    <property type="entry name" value="Sig_transdc_resp-reg_receiver"/>
</dbReference>
<comment type="caution">
    <text evidence="4">The sequence shown here is derived from an EMBL/GenBank/DDBJ whole genome shotgun (WGS) entry which is preliminary data.</text>
</comment>
<dbReference type="Gene3D" id="1.25.40.10">
    <property type="entry name" value="Tetratricopeptide repeat domain"/>
    <property type="match status" value="2"/>
</dbReference>
<dbReference type="SMART" id="SM00028">
    <property type="entry name" value="TPR"/>
    <property type="match status" value="4"/>
</dbReference>
<evidence type="ECO:0000256" key="2">
    <source>
        <dbReference type="PROSITE-ProRule" id="PRU00339"/>
    </source>
</evidence>
<dbReference type="SUPFAM" id="SSF48452">
    <property type="entry name" value="TPR-like"/>
    <property type="match status" value="1"/>
</dbReference>
<dbReference type="InterPro" id="IPR011006">
    <property type="entry name" value="CheY-like_superfamily"/>
</dbReference>
<dbReference type="Pfam" id="PF13414">
    <property type="entry name" value="TPR_11"/>
    <property type="match status" value="1"/>
</dbReference>
<dbReference type="RefSeq" id="WP_233051118.1">
    <property type="nucleotide sequence ID" value="NZ_JAIMJA010000001.1"/>
</dbReference>
<evidence type="ECO:0000313" key="5">
    <source>
        <dbReference type="Proteomes" id="UP001201273"/>
    </source>
</evidence>
<feature type="repeat" description="TPR" evidence="2">
    <location>
        <begin position="452"/>
        <end position="485"/>
    </location>
</feature>
<dbReference type="Pfam" id="PF00072">
    <property type="entry name" value="Response_reg"/>
    <property type="match status" value="1"/>
</dbReference>
<dbReference type="InterPro" id="IPR011990">
    <property type="entry name" value="TPR-like_helical_dom_sf"/>
</dbReference>
<organism evidence="4 5">
    <name type="scientific">Motilimonas cestriensis</name>
    <dbReference type="NCBI Taxonomy" id="2742685"/>
    <lineage>
        <taxon>Bacteria</taxon>
        <taxon>Pseudomonadati</taxon>
        <taxon>Pseudomonadota</taxon>
        <taxon>Gammaproteobacteria</taxon>
        <taxon>Alteromonadales</taxon>
        <taxon>Alteromonadales genera incertae sedis</taxon>
        <taxon>Motilimonas</taxon>
    </lineage>
</organism>
<evidence type="ECO:0000259" key="3">
    <source>
        <dbReference type="PROSITE" id="PS50110"/>
    </source>
</evidence>
<dbReference type="PANTHER" id="PTHR43228">
    <property type="entry name" value="TWO-COMPONENT RESPONSE REGULATOR"/>
    <property type="match status" value="1"/>
</dbReference>
<dbReference type="CDD" id="cd17589">
    <property type="entry name" value="REC_TPR"/>
    <property type="match status" value="1"/>
</dbReference>
<reference evidence="4 5" key="1">
    <citation type="journal article" date="2022" name="Environ. Microbiol. Rep.">
        <title>Eco-phylogenetic analyses reveal divergent evolution of vitamin B12 metabolism in the marine bacterial family 'Psychromonadaceae'.</title>
        <authorList>
            <person name="Jin X."/>
            <person name="Yang Y."/>
            <person name="Cao H."/>
            <person name="Gao B."/>
            <person name="Zhao Z."/>
        </authorList>
    </citation>
    <scope>NUCLEOTIDE SEQUENCE [LARGE SCALE GENOMIC DNA]</scope>
    <source>
        <strain evidence="4 5">MKS20</strain>
    </source>
</reference>
<keyword evidence="1" id="KW-0597">Phosphoprotein</keyword>
<dbReference type="PANTHER" id="PTHR43228:SF1">
    <property type="entry name" value="TWO-COMPONENT RESPONSE REGULATOR ARR22"/>
    <property type="match status" value="1"/>
</dbReference>
<dbReference type="EMBL" id="JAIMJA010000001">
    <property type="protein sequence ID" value="MCE2593515.1"/>
    <property type="molecule type" value="Genomic_DNA"/>
</dbReference>
<dbReference type="InterPro" id="IPR052048">
    <property type="entry name" value="ST_Response_Regulator"/>
</dbReference>
<gene>
    <name evidence="4" type="ORF">K6Y31_01625</name>
</gene>
<sequence length="551" mass="62848">MESEVYSYHKKKVLIVDDQRAFQVMLKAMLTNLGCGSVYFADTAEAAVKLCREIPFDLLLVDYNLGSGKNGRQLLEYLRNHNLVSVDAILFIVTGDNSRSMVLTALELEPDDYLMKPFSGHQLDTRVQRCYRKKADLVDIYTALREKEYDKTAAYCRRKLKEDTRYKNYCRNLMAEMLIRTERYDSAQVLLEKIVEQREFTWACITLGKVYFLQEKYDKAITTLEKVIKSNALLIDAYEWLGRAYEAKGNPEKALSIVTRAAELAYHSIDRHKLLARLATDAQEFDMAKDSFGAILQLSRNSFYPAVEHLANYVRSILEAAKHTEDPHRRNRILQDVHSALFKGRHEEGRQEDFDFDMYENICHARVHEAKGEMLKAKRTLLHAIEPILEQHDDASTAILAESMLALAGIGEYEYAEVMADTLATRDVLDDVTSKTLEKVSQGEMKDTLAAFKDLNKMGKQAYEHGDYEAARGYFDRALKKAPMNSGAAVNKLQASIKLLIADKKQARKYIEECESCINTLEGVPLSGAHRERFLALKADFHQAAKMPGKK</sequence>
<evidence type="ECO:0000256" key="1">
    <source>
        <dbReference type="PROSITE-ProRule" id="PRU00169"/>
    </source>
</evidence>
<dbReference type="Gene3D" id="3.40.50.2300">
    <property type="match status" value="1"/>
</dbReference>